<comment type="caution">
    <text evidence="3">The sequence shown here is derived from an EMBL/GenBank/DDBJ whole genome shotgun (WGS) entry which is preliminary data.</text>
</comment>
<dbReference type="PANTHER" id="PTHR23159:SF31">
    <property type="entry name" value="CENTROSOME-ASSOCIATED PROTEIN CEP250 ISOFORM X1"/>
    <property type="match status" value="1"/>
</dbReference>
<keyword evidence="2" id="KW-1133">Transmembrane helix</keyword>
<evidence type="ECO:0000313" key="4">
    <source>
        <dbReference type="Proteomes" id="UP001595758"/>
    </source>
</evidence>
<reference evidence="4" key="1">
    <citation type="journal article" date="2019" name="Int. J. Syst. Evol. Microbiol.">
        <title>The Global Catalogue of Microorganisms (GCM) 10K type strain sequencing project: providing services to taxonomists for standard genome sequencing and annotation.</title>
        <authorList>
            <consortium name="The Broad Institute Genomics Platform"/>
            <consortium name="The Broad Institute Genome Sequencing Center for Infectious Disease"/>
            <person name="Wu L."/>
            <person name="Ma J."/>
        </authorList>
    </citation>
    <scope>NUCLEOTIDE SEQUENCE [LARGE SCALE GENOMIC DNA]</scope>
    <source>
        <strain evidence="4">CCUG 59858</strain>
    </source>
</reference>
<dbReference type="EMBL" id="JBHSAB010000024">
    <property type="protein sequence ID" value="MFC3909504.1"/>
    <property type="molecule type" value="Genomic_DNA"/>
</dbReference>
<feature type="compositionally biased region" description="Polar residues" evidence="1">
    <location>
        <begin position="1027"/>
        <end position="1040"/>
    </location>
</feature>
<dbReference type="RefSeq" id="WP_382343783.1">
    <property type="nucleotide sequence ID" value="NZ_JBHSAB010000024.1"/>
</dbReference>
<keyword evidence="4" id="KW-1185">Reference proteome</keyword>
<dbReference type="PANTHER" id="PTHR23159">
    <property type="entry name" value="CENTROSOMAL PROTEIN 2"/>
    <property type="match status" value="1"/>
</dbReference>
<dbReference type="Proteomes" id="UP001595758">
    <property type="component" value="Unassembled WGS sequence"/>
</dbReference>
<accession>A0ABV8CHP5</accession>
<keyword evidence="2" id="KW-0472">Membrane</keyword>
<dbReference type="SUPFAM" id="SSF90257">
    <property type="entry name" value="Myosin rod fragments"/>
    <property type="match status" value="1"/>
</dbReference>
<protein>
    <submittedName>
        <fullName evidence="3">Uncharacterized protein</fullName>
    </submittedName>
</protein>
<feature type="transmembrane region" description="Helical" evidence="2">
    <location>
        <begin position="1349"/>
        <end position="1371"/>
    </location>
</feature>
<dbReference type="Gene3D" id="1.20.5.1700">
    <property type="match status" value="1"/>
</dbReference>
<evidence type="ECO:0000313" key="3">
    <source>
        <dbReference type="EMBL" id="MFC3909504.1"/>
    </source>
</evidence>
<name>A0ABV8CHP5_9GAMM</name>
<sequence>MPKTIIMLGTGTALTRKPNKFYPKGELFSQIPGFLKSTPIEEDDDINSEDHLKQKVEPYISDTLTIIKGPDTGAFEVGDRIARGVRHALEAISKGEIPINIMGHSRGGVEAILIAHELKRIKEGFAQLAAQRSIQEKLLGKEVAEKFEKAGRKQLFGNTPYSYIKTAFDLQKADFAGLDIEGIGKHIKNARVNLQVLDPVPGGSLLGLRLARWYPDPRFYIIPDIVEDFEIYVKENEHSRCFKAIIPLPESPEKTRFNLSTLPGHHGTGSGNFNDQQGNPLPTHLKDKKTDGVQKFLLLKIIDFLKRHNSEFKAIDDVKLANDELTALVKSALEKGTDTLKLEVCNEIANNIEGYQYFDNTSYQWLGQEQSIQSFFWAREVDRIVHYGKHTDSKLRQIIPPIAGKKLINREHAELMLLNKFKFKADTSVDRQPEEAIKSFTNQLIAACKDQYAKSNTENLAASLGQNQLKGLLTDPSGPELINTVLGMIIDQLSQDYLQGKLSHKQALLTAIEESFNNFRQTEANKEADPNQLRQFRQTLEHGLKNTITNQLTNLTTNTDALCQKLQVTSQDIISSFSKSLAEFFTQKPDSEQLERFLKKLNEQIKVLQDKQPDKLFVDIFKFLDAISLDAKDEENLKTQQTILSNLGFDPAIANDLCLDDQDKTALVQELQQLCVETELALDEITEQRPLEKIGNTFDLFVQLSEYEQALNDFPRVIPDLPYNEIRNDTLARKQLLLNQTAEYLVSQAIRLEQFASDMHRMVSANSATADQVTKDYLLDFAKCFIKHVSALAVIKGATDPVHEKLKNEIAALKQQFEELSNKDKRSEQLLADNTAAINKLTAELAEARKTNTQQQSRLEQEVRKQEEQLAVIEKNRTEIEALKTTINDYSNTVKTQQQKIQQNNTASTEQIEKLNARITALETQLREQQLQNQQLGNQQHKLQLEHDALQQQHQTLRQQHSALQEKNLNTEQNLSTLKEQYTELQSAENQQKETNADLNARLSAQQLQNQQLNSQQQKLQQEYGALQQQHDNLRQQHSALQEQNQNTEQNLSTLKEQYTELQSAESQQKETNADLNARLNTQQLQNQQLNSQQQNLQQAYSALQQTYDDLKLQYTRLQEQHADLETAQNQLISEHNAQTENLTTQIQTYEAQITALKHAAAQNQQTIADLQQQQTTTAQELNSTRQTNQSQESLLQQVQAQNVALQNTNNQYLDKIAAIKKQLQDPKQAIALQLIHEKLQPETESYFIHLVGEAKKLFPAIKNINTEKMAFQDLKARVNDYCANLPTDLTNPQQKVIDKIKVVASLHNCLIDDAAEYLPAKRARKFYTQLDNSNGTLRKHRDPMWQRYLWNTIAVATVIPGLLLGLYSLAVKRHSTATFWQSEGEQFIEQVKGEKQNLVSPVK</sequence>
<feature type="region of interest" description="Disordered" evidence="1">
    <location>
        <begin position="1008"/>
        <end position="1048"/>
    </location>
</feature>
<evidence type="ECO:0000256" key="1">
    <source>
        <dbReference type="SAM" id="MobiDB-lite"/>
    </source>
</evidence>
<organism evidence="3 4">
    <name type="scientific">Legionella dresdenensis</name>
    <dbReference type="NCBI Taxonomy" id="450200"/>
    <lineage>
        <taxon>Bacteria</taxon>
        <taxon>Pseudomonadati</taxon>
        <taxon>Pseudomonadota</taxon>
        <taxon>Gammaproteobacteria</taxon>
        <taxon>Legionellales</taxon>
        <taxon>Legionellaceae</taxon>
        <taxon>Legionella</taxon>
    </lineage>
</organism>
<evidence type="ECO:0000256" key="2">
    <source>
        <dbReference type="SAM" id="Phobius"/>
    </source>
</evidence>
<feature type="compositionally biased region" description="Low complexity" evidence="1">
    <location>
        <begin position="1008"/>
        <end position="1022"/>
    </location>
</feature>
<gene>
    <name evidence="3" type="ORF">ACFORL_10530</name>
</gene>
<keyword evidence="2" id="KW-0812">Transmembrane</keyword>
<proteinExistence type="predicted"/>